<evidence type="ECO:0000256" key="1">
    <source>
        <dbReference type="SAM" id="SignalP"/>
    </source>
</evidence>
<dbReference type="KEGG" id="mets:DK389_26245"/>
<feature type="signal peptide" evidence="1">
    <location>
        <begin position="1"/>
        <end position="23"/>
    </location>
</feature>
<evidence type="ECO:0000313" key="2">
    <source>
        <dbReference type="EMBL" id="AWN43370.1"/>
    </source>
</evidence>
<dbReference type="AlphaFoldDB" id="A0A2U8WD54"/>
<dbReference type="RefSeq" id="WP_109894107.1">
    <property type="nucleotide sequence ID" value="NZ_CP029550.1"/>
</dbReference>
<dbReference type="Proteomes" id="UP000245926">
    <property type="component" value="Chromosome"/>
</dbReference>
<sequence>MRISATLTIIGTFLALVGAPASASTMSAVCKDVQGLRVDDTGEKLELDQDRLVDVSWAYTGDEKTNQGALILQSSKMAGGQPSVEKALVQRMASGHWSFVSILGDAVWVHSIYPATGRLLVTQSTSGATGALSGKMMAGKCKVTMRQAGLVT</sequence>
<accession>A0A2U8WD54</accession>
<evidence type="ECO:0000313" key="3">
    <source>
        <dbReference type="Proteomes" id="UP000245926"/>
    </source>
</evidence>
<dbReference type="EMBL" id="CP029550">
    <property type="protein sequence ID" value="AWN43370.1"/>
    <property type="molecule type" value="Genomic_DNA"/>
</dbReference>
<protein>
    <submittedName>
        <fullName evidence="2">Uncharacterized protein</fullName>
    </submittedName>
</protein>
<dbReference type="OrthoDB" id="9759709at2"/>
<keyword evidence="1" id="KW-0732">Signal</keyword>
<gene>
    <name evidence="2" type="ORF">DK389_26245</name>
</gene>
<reference evidence="3" key="1">
    <citation type="submission" date="2018-05" db="EMBL/GenBank/DDBJ databases">
        <title>Complete Genome Sequence of Methylobacterium sp. 17SD2-17.</title>
        <authorList>
            <person name="Srinivasan S."/>
        </authorList>
    </citation>
    <scope>NUCLEOTIDE SEQUENCE [LARGE SCALE GENOMIC DNA]</scope>
    <source>
        <strain evidence="3">17SD2-17</strain>
    </source>
</reference>
<name>A0A2U8WD54_9HYPH</name>
<keyword evidence="3" id="KW-1185">Reference proteome</keyword>
<proteinExistence type="predicted"/>
<feature type="chain" id="PRO_5015905978" evidence="1">
    <location>
        <begin position="24"/>
        <end position="152"/>
    </location>
</feature>
<organism evidence="2 3">
    <name type="scientific">Methylobacterium durans</name>
    <dbReference type="NCBI Taxonomy" id="2202825"/>
    <lineage>
        <taxon>Bacteria</taxon>
        <taxon>Pseudomonadati</taxon>
        <taxon>Pseudomonadota</taxon>
        <taxon>Alphaproteobacteria</taxon>
        <taxon>Hyphomicrobiales</taxon>
        <taxon>Methylobacteriaceae</taxon>
        <taxon>Methylobacterium</taxon>
    </lineage>
</organism>